<dbReference type="Proteomes" id="UP000184148">
    <property type="component" value="Unassembled WGS sequence"/>
</dbReference>
<name>A0A1M4ZBJ8_9FIRM</name>
<sequence length="117" mass="13309">MTPKQISVETGMSPANVREYVRTFIAFSDPGTRVPTLTFYHHRLASKTTDPIGWISRAADEGWSTRQMQEEYKRSISAEAEKDMLRTKAEKAVRLTKEILAEGGEIAVLLRLQLREI</sequence>
<keyword evidence="2" id="KW-1185">Reference proteome</keyword>
<evidence type="ECO:0000313" key="1">
    <source>
        <dbReference type="EMBL" id="SHF15152.1"/>
    </source>
</evidence>
<evidence type="ECO:0000313" key="2">
    <source>
        <dbReference type="Proteomes" id="UP000184148"/>
    </source>
</evidence>
<dbReference type="RefSeq" id="WP_143157036.1">
    <property type="nucleotide sequence ID" value="NZ_FQUY01000013.1"/>
</dbReference>
<accession>A0A1M4ZBJ8</accession>
<protein>
    <submittedName>
        <fullName evidence="1">Uncharacterized protein</fullName>
    </submittedName>
</protein>
<dbReference type="EMBL" id="FQUY01000013">
    <property type="protein sequence ID" value="SHF15152.1"/>
    <property type="molecule type" value="Genomic_DNA"/>
</dbReference>
<proteinExistence type="predicted"/>
<reference evidence="2" key="1">
    <citation type="submission" date="2016-11" db="EMBL/GenBank/DDBJ databases">
        <authorList>
            <person name="Varghese N."/>
            <person name="Submissions S."/>
        </authorList>
    </citation>
    <scope>NUCLEOTIDE SEQUENCE [LARGE SCALE GENOMIC DNA]</scope>
    <source>
        <strain evidence="2">DSM 12395</strain>
    </source>
</reference>
<dbReference type="STRING" id="1121429.SAMN02745133_01936"/>
<dbReference type="AlphaFoldDB" id="A0A1M4ZBJ8"/>
<gene>
    <name evidence="1" type="ORF">SAMN02745133_01936</name>
</gene>
<organism evidence="1 2">
    <name type="scientific">Desulforamulus putei DSM 12395</name>
    <dbReference type="NCBI Taxonomy" id="1121429"/>
    <lineage>
        <taxon>Bacteria</taxon>
        <taxon>Bacillati</taxon>
        <taxon>Bacillota</taxon>
        <taxon>Clostridia</taxon>
        <taxon>Eubacteriales</taxon>
        <taxon>Peptococcaceae</taxon>
        <taxon>Desulforamulus</taxon>
    </lineage>
</organism>